<dbReference type="Gene3D" id="1.10.10.10">
    <property type="entry name" value="Winged helix-like DNA-binding domain superfamily/Winged helix DNA-binding domain"/>
    <property type="match status" value="1"/>
</dbReference>
<dbReference type="Pfam" id="PF01037">
    <property type="entry name" value="AsnC_trans_reg"/>
    <property type="match status" value="1"/>
</dbReference>
<keyword evidence="3" id="KW-0804">Transcription</keyword>
<dbReference type="PANTHER" id="PTHR30154:SF34">
    <property type="entry name" value="TRANSCRIPTIONAL REGULATOR AZLB"/>
    <property type="match status" value="1"/>
</dbReference>
<protein>
    <submittedName>
        <fullName evidence="5">AsnC family transcriptional regulator</fullName>
    </submittedName>
</protein>
<dbReference type="InterPro" id="IPR011991">
    <property type="entry name" value="ArsR-like_HTH"/>
</dbReference>
<dbReference type="SUPFAM" id="SSF46785">
    <property type="entry name" value="Winged helix' DNA-binding domain"/>
    <property type="match status" value="1"/>
</dbReference>
<dbReference type="Gene3D" id="3.30.70.920">
    <property type="match status" value="1"/>
</dbReference>
<proteinExistence type="predicted"/>
<evidence type="ECO:0000313" key="5">
    <source>
        <dbReference type="EMBL" id="OZI27467.1"/>
    </source>
</evidence>
<evidence type="ECO:0000313" key="6">
    <source>
        <dbReference type="Proteomes" id="UP000216947"/>
    </source>
</evidence>
<accession>A0A261RRQ3</accession>
<dbReference type="InterPro" id="IPR036390">
    <property type="entry name" value="WH_DNA-bd_sf"/>
</dbReference>
<dbReference type="GO" id="GO:0043565">
    <property type="term" value="F:sequence-specific DNA binding"/>
    <property type="evidence" value="ECO:0007669"/>
    <property type="project" value="InterPro"/>
</dbReference>
<dbReference type="Pfam" id="PF13412">
    <property type="entry name" value="HTH_24"/>
    <property type="match status" value="1"/>
</dbReference>
<dbReference type="PROSITE" id="PS50956">
    <property type="entry name" value="HTH_ASNC_2"/>
    <property type="match status" value="1"/>
</dbReference>
<dbReference type="EMBL" id="NEVK01000001">
    <property type="protein sequence ID" value="OZI27467.1"/>
    <property type="molecule type" value="Genomic_DNA"/>
</dbReference>
<dbReference type="GO" id="GO:0006355">
    <property type="term" value="P:regulation of DNA-templated transcription"/>
    <property type="evidence" value="ECO:0007669"/>
    <property type="project" value="UniProtKB-ARBA"/>
</dbReference>
<dbReference type="SUPFAM" id="SSF54909">
    <property type="entry name" value="Dimeric alpha+beta barrel"/>
    <property type="match status" value="1"/>
</dbReference>
<dbReference type="SMART" id="SM00344">
    <property type="entry name" value="HTH_ASNC"/>
    <property type="match status" value="1"/>
</dbReference>
<dbReference type="InterPro" id="IPR011008">
    <property type="entry name" value="Dimeric_a/b-barrel"/>
</dbReference>
<dbReference type="InterPro" id="IPR000485">
    <property type="entry name" value="AsnC-type_HTH_dom"/>
</dbReference>
<dbReference type="PANTHER" id="PTHR30154">
    <property type="entry name" value="LEUCINE-RESPONSIVE REGULATORY PROTEIN"/>
    <property type="match status" value="1"/>
</dbReference>
<feature type="domain" description="HTH asnC-type" evidence="4">
    <location>
        <begin position="1"/>
        <end position="62"/>
    </location>
</feature>
<evidence type="ECO:0000256" key="3">
    <source>
        <dbReference type="ARBA" id="ARBA00023163"/>
    </source>
</evidence>
<dbReference type="GO" id="GO:0005829">
    <property type="term" value="C:cytosol"/>
    <property type="evidence" value="ECO:0007669"/>
    <property type="project" value="TreeGrafter"/>
</dbReference>
<dbReference type="OrthoDB" id="8526125at2"/>
<dbReference type="InterPro" id="IPR036388">
    <property type="entry name" value="WH-like_DNA-bd_sf"/>
</dbReference>
<reference evidence="6" key="1">
    <citation type="submission" date="2017-05" db="EMBL/GenBank/DDBJ databases">
        <title>Complete and WGS of Bordetella genogroups.</title>
        <authorList>
            <person name="Spilker T."/>
            <person name="Lipuma J."/>
        </authorList>
    </citation>
    <scope>NUCLEOTIDE SEQUENCE [LARGE SCALE GENOMIC DNA]</scope>
    <source>
        <strain evidence="6">AU18089</strain>
    </source>
</reference>
<dbReference type="RefSeq" id="WP_026640691.1">
    <property type="nucleotide sequence ID" value="NZ_NEVI01000001.1"/>
</dbReference>
<sequence length="153" mass="16923">MDKTDIGILRALQADGRASAQQLSEQVGLSAAPVWRRVKALEAAGVITGYSAQVDRGKVGLQGCMFAQISLERHSASTVENFERSVRDAPEILECYAVTGDSDFLLKILVESPEAYDRFLHRFLFNLPGIRQTRTIVALREIKHEVRLPLNAG</sequence>
<keyword evidence="2" id="KW-0238">DNA-binding</keyword>
<dbReference type="Proteomes" id="UP000216947">
    <property type="component" value="Unassembled WGS sequence"/>
</dbReference>
<dbReference type="InterPro" id="IPR019885">
    <property type="entry name" value="Tscrpt_reg_HTH_AsnC-type_CS"/>
</dbReference>
<dbReference type="AlphaFoldDB" id="A0A261RRQ3"/>
<evidence type="ECO:0000256" key="1">
    <source>
        <dbReference type="ARBA" id="ARBA00023015"/>
    </source>
</evidence>
<evidence type="ECO:0000256" key="2">
    <source>
        <dbReference type="ARBA" id="ARBA00023125"/>
    </source>
</evidence>
<dbReference type="CDD" id="cd00090">
    <property type="entry name" value="HTH_ARSR"/>
    <property type="match status" value="1"/>
</dbReference>
<comment type="caution">
    <text evidence="5">The sequence shown here is derived from an EMBL/GenBank/DDBJ whole genome shotgun (WGS) entry which is preliminary data.</text>
</comment>
<dbReference type="InterPro" id="IPR019888">
    <property type="entry name" value="Tscrpt_reg_AsnC-like"/>
</dbReference>
<keyword evidence="1" id="KW-0805">Transcription regulation</keyword>
<dbReference type="PRINTS" id="PR00033">
    <property type="entry name" value="HTHASNC"/>
</dbReference>
<keyword evidence="6" id="KW-1185">Reference proteome</keyword>
<name>A0A261RRQ3_9BORD</name>
<organism evidence="5 6">
    <name type="scientific">Bordetella genomosp. 7</name>
    <dbReference type="NCBI Taxonomy" id="1416805"/>
    <lineage>
        <taxon>Bacteria</taxon>
        <taxon>Pseudomonadati</taxon>
        <taxon>Pseudomonadota</taxon>
        <taxon>Betaproteobacteria</taxon>
        <taxon>Burkholderiales</taxon>
        <taxon>Alcaligenaceae</taxon>
        <taxon>Bordetella</taxon>
    </lineage>
</organism>
<dbReference type="GO" id="GO:0043200">
    <property type="term" value="P:response to amino acid"/>
    <property type="evidence" value="ECO:0007669"/>
    <property type="project" value="TreeGrafter"/>
</dbReference>
<dbReference type="PROSITE" id="PS00519">
    <property type="entry name" value="HTH_ASNC_1"/>
    <property type="match status" value="1"/>
</dbReference>
<gene>
    <name evidence="5" type="ORF">CAL19_01670</name>
</gene>
<evidence type="ECO:0000259" key="4">
    <source>
        <dbReference type="PROSITE" id="PS50956"/>
    </source>
</evidence>
<dbReference type="InterPro" id="IPR019887">
    <property type="entry name" value="Tscrpt_reg_AsnC/Lrp_C"/>
</dbReference>